<dbReference type="Gene3D" id="3.40.710.10">
    <property type="entry name" value="DD-peptidase/beta-lactamase superfamily"/>
    <property type="match status" value="1"/>
</dbReference>
<dbReference type="PANTHER" id="PTHR32282">
    <property type="entry name" value="BINDING PROTEIN TRANSPEPTIDASE, PUTATIVE-RELATED"/>
    <property type="match status" value="1"/>
</dbReference>
<keyword evidence="3" id="KW-0121">Carboxypeptidase</keyword>
<dbReference type="Pfam" id="PF03793">
    <property type="entry name" value="PASTA"/>
    <property type="match status" value="1"/>
</dbReference>
<dbReference type="Gene3D" id="1.10.3810.10">
    <property type="entry name" value="Biosynthetic peptidoglycan transglycosylase-like"/>
    <property type="match status" value="1"/>
</dbReference>
<dbReference type="InterPro" id="IPR050396">
    <property type="entry name" value="Glycosyltr_51/Transpeptidase"/>
</dbReference>
<comment type="catalytic activity">
    <reaction evidence="13">
        <text>[GlcNAc-(1-&gt;4)-Mur2Ac(oyl-L-Ala-gamma-D-Glu-L-Lys-D-Ala-D-Ala)](n)-di-trans,octa-cis-undecaprenyl diphosphate + beta-D-GlcNAc-(1-&gt;4)-Mur2Ac(oyl-L-Ala-gamma-D-Glu-L-Lys-D-Ala-D-Ala)-di-trans,octa-cis-undecaprenyl diphosphate = [GlcNAc-(1-&gt;4)-Mur2Ac(oyl-L-Ala-gamma-D-Glu-L-Lys-D-Ala-D-Ala)](n+1)-di-trans,octa-cis-undecaprenyl diphosphate + di-trans,octa-cis-undecaprenyl diphosphate + H(+)</text>
        <dbReference type="Rhea" id="RHEA:23708"/>
        <dbReference type="Rhea" id="RHEA-COMP:9602"/>
        <dbReference type="Rhea" id="RHEA-COMP:9603"/>
        <dbReference type="ChEBI" id="CHEBI:15378"/>
        <dbReference type="ChEBI" id="CHEBI:58405"/>
        <dbReference type="ChEBI" id="CHEBI:60033"/>
        <dbReference type="ChEBI" id="CHEBI:78435"/>
        <dbReference type="EC" id="2.4.99.28"/>
    </reaction>
</comment>
<feature type="domain" description="PASTA" evidence="15">
    <location>
        <begin position="679"/>
        <end position="747"/>
    </location>
</feature>
<dbReference type="SMART" id="SM00740">
    <property type="entry name" value="PASTA"/>
    <property type="match status" value="1"/>
</dbReference>
<gene>
    <name evidence="16" type="ORF">KILIM_062_00310</name>
</gene>
<dbReference type="GO" id="GO:0008955">
    <property type="term" value="F:peptidoglycan glycosyltransferase activity"/>
    <property type="evidence" value="ECO:0007669"/>
    <property type="project" value="UniProtKB-EC"/>
</dbReference>
<dbReference type="GO" id="GO:0008658">
    <property type="term" value="F:penicillin binding"/>
    <property type="evidence" value="ECO:0007669"/>
    <property type="project" value="InterPro"/>
</dbReference>
<evidence type="ECO:0000256" key="13">
    <source>
        <dbReference type="ARBA" id="ARBA00049902"/>
    </source>
</evidence>
<accession>K6XEQ8</accession>
<dbReference type="InterPro" id="IPR036950">
    <property type="entry name" value="PBP_transglycosylase"/>
</dbReference>
<dbReference type="InterPro" id="IPR012338">
    <property type="entry name" value="Beta-lactam/transpept-like"/>
</dbReference>
<sequence length="787" mass="83376">MGNAFSLLGAFVALSMVAGLLGAGIFVPVVGLAGLTAKEAIGTFDSLPAEFTASPMAQQSEILAKDGTVLATLYEENRTVVPLDKIAPIMQDAQIAIEDDRFYEHGGVDARGIARALFQTLQGDKQGASTITQQYVKQTRVYTALKEEDDQAAEAAQARGGIPGIVRKLQEAKYSIALEEKLSKKQILEGYLNLIYYGAGAYGVEAAAMRYFGVSAADLSLPQAAMIAGMAQRPGATDPFQYPDRAKARRDDVLQRMRDTGKISTQRMRQAMRTSIELNPTRGQASCPASKDPYFCDFVKAWLMEQPGLGDTPAEREKRIYRGGLKIETTYDLALNEQVKKTLEQRLPVGNRAGRGTAAAVVEPGTGHIVALAQNTDYATGQSKEFGKTSVNWTVDQRYGGSAGFQIGSTAKMFAVVTAMEKGLSAGTNVYAPADGTRFSAGRLGGTECGYTGSFAPSNAESREQGNMTLAHAAAMSVNTAFVQLASMVGVCNERATMKKMGLHTATGGEYGESGMAAVILGADNASPLTVASAYATLAAGGKRCDPVPVTKITDFNGQGFKVSDGNCEQVLDPNVAYRATRILTGVWEGTGRNVGRPDGRAAAGKTGTTDRSMQTWFAGFTPQRAGAVWVGTPDPPRPMPGVYGATYAGPLWRDVIAATSKGLPREQFRVISADGNSSSDQIEVPNVIGRSENSATRRLQEAGFKVNVASRKVRANTIPWGRVADTSLEAGEIAPKGETVTLYLSRGIPAAQQANNRTPRSTATRNSTGTPSPSSPDDSASPSPTN</sequence>
<keyword evidence="9" id="KW-0573">Peptidoglycan synthesis</keyword>
<feature type="region of interest" description="Disordered" evidence="14">
    <location>
        <begin position="749"/>
        <end position="787"/>
    </location>
</feature>
<proteinExistence type="inferred from homology"/>
<dbReference type="SUPFAM" id="SSF53955">
    <property type="entry name" value="Lysozyme-like"/>
    <property type="match status" value="1"/>
</dbReference>
<dbReference type="InterPro" id="IPR023346">
    <property type="entry name" value="Lysozyme-like_dom_sf"/>
</dbReference>
<dbReference type="InterPro" id="IPR001460">
    <property type="entry name" value="PCN-bd_Tpept"/>
</dbReference>
<comment type="similarity">
    <text evidence="1">In the C-terminal section; belongs to the transpeptidase family.</text>
</comment>
<dbReference type="GO" id="GO:0009252">
    <property type="term" value="P:peptidoglycan biosynthetic process"/>
    <property type="evidence" value="ECO:0007669"/>
    <property type="project" value="UniProtKB-KW"/>
</dbReference>
<evidence type="ECO:0000256" key="7">
    <source>
        <dbReference type="ARBA" id="ARBA00022801"/>
    </source>
</evidence>
<evidence type="ECO:0000256" key="12">
    <source>
        <dbReference type="ARBA" id="ARBA00034000"/>
    </source>
</evidence>
<dbReference type="InterPro" id="IPR001264">
    <property type="entry name" value="Glyco_trans_51"/>
</dbReference>
<dbReference type="GO" id="GO:0071555">
    <property type="term" value="P:cell wall organization"/>
    <property type="evidence" value="ECO:0007669"/>
    <property type="project" value="UniProtKB-KW"/>
</dbReference>
<dbReference type="GO" id="GO:0030288">
    <property type="term" value="C:outer membrane-bounded periplasmic space"/>
    <property type="evidence" value="ECO:0007669"/>
    <property type="project" value="TreeGrafter"/>
</dbReference>
<feature type="compositionally biased region" description="Low complexity" evidence="14">
    <location>
        <begin position="772"/>
        <end position="787"/>
    </location>
</feature>
<keyword evidence="7" id="KW-0378">Hydrolase</keyword>
<keyword evidence="17" id="KW-1185">Reference proteome</keyword>
<evidence type="ECO:0000256" key="6">
    <source>
        <dbReference type="ARBA" id="ARBA00022679"/>
    </source>
</evidence>
<evidence type="ECO:0000256" key="5">
    <source>
        <dbReference type="ARBA" id="ARBA00022676"/>
    </source>
</evidence>
<evidence type="ECO:0000256" key="10">
    <source>
        <dbReference type="ARBA" id="ARBA00023268"/>
    </source>
</evidence>
<evidence type="ECO:0000313" key="16">
    <source>
        <dbReference type="EMBL" id="GAB97284.1"/>
    </source>
</evidence>
<dbReference type="AlphaFoldDB" id="K6XEQ8"/>
<dbReference type="SUPFAM" id="SSF56601">
    <property type="entry name" value="beta-lactamase/transpeptidase-like"/>
    <property type="match status" value="1"/>
</dbReference>
<keyword evidence="4" id="KW-0645">Protease</keyword>
<evidence type="ECO:0000313" key="17">
    <source>
        <dbReference type="Proteomes" id="UP000008366"/>
    </source>
</evidence>
<dbReference type="FunFam" id="1.10.3810.10:FF:000001">
    <property type="entry name" value="Penicillin-binding protein 1A"/>
    <property type="match status" value="1"/>
</dbReference>
<dbReference type="Gene3D" id="3.30.10.20">
    <property type="match status" value="1"/>
</dbReference>
<keyword evidence="8" id="KW-0133">Cell shape</keyword>
<name>K6XEQ8_9MICO</name>
<evidence type="ECO:0000256" key="4">
    <source>
        <dbReference type="ARBA" id="ARBA00022670"/>
    </source>
</evidence>
<dbReference type="CDD" id="cd06577">
    <property type="entry name" value="PASTA_pknB"/>
    <property type="match status" value="1"/>
</dbReference>
<dbReference type="GO" id="GO:0006508">
    <property type="term" value="P:proteolysis"/>
    <property type="evidence" value="ECO:0007669"/>
    <property type="project" value="UniProtKB-KW"/>
</dbReference>
<evidence type="ECO:0000256" key="14">
    <source>
        <dbReference type="SAM" id="MobiDB-lite"/>
    </source>
</evidence>
<comment type="caution">
    <text evidence="16">The sequence shown here is derived from an EMBL/GenBank/DDBJ whole genome shotgun (WGS) entry which is preliminary data.</text>
</comment>
<evidence type="ECO:0000259" key="15">
    <source>
        <dbReference type="PROSITE" id="PS51178"/>
    </source>
</evidence>
<keyword evidence="10" id="KW-0511">Multifunctional enzyme</keyword>
<keyword evidence="11" id="KW-0961">Cell wall biogenesis/degradation</keyword>
<organism evidence="16 17">
    <name type="scientific">Kineosphaera limosa NBRC 100340</name>
    <dbReference type="NCBI Taxonomy" id="1184609"/>
    <lineage>
        <taxon>Bacteria</taxon>
        <taxon>Bacillati</taxon>
        <taxon>Actinomycetota</taxon>
        <taxon>Actinomycetes</taxon>
        <taxon>Micrococcales</taxon>
        <taxon>Dermatophilaceae</taxon>
        <taxon>Kineosphaera</taxon>
    </lineage>
</organism>
<reference evidence="16 17" key="1">
    <citation type="submission" date="2012-08" db="EMBL/GenBank/DDBJ databases">
        <title>Whole genome shotgun sequence of Kineosphaera limosa NBRC 100340.</title>
        <authorList>
            <person name="Yoshida I."/>
            <person name="Isaki S."/>
            <person name="Hosoyama A."/>
            <person name="Tsuchikane K."/>
            <person name="Katsumata H."/>
            <person name="Ando Y."/>
            <person name="Ohji S."/>
            <person name="Hamada M."/>
            <person name="Tamura T."/>
            <person name="Yamazoe A."/>
            <person name="Yamazaki S."/>
            <person name="Fujita N."/>
        </authorList>
    </citation>
    <scope>NUCLEOTIDE SEQUENCE [LARGE SCALE GENOMIC DNA]</scope>
    <source>
        <strain evidence="16 17">NBRC 100340</strain>
    </source>
</reference>
<keyword evidence="6" id="KW-0808">Transferase</keyword>
<evidence type="ECO:0000256" key="11">
    <source>
        <dbReference type="ARBA" id="ARBA00023316"/>
    </source>
</evidence>
<evidence type="ECO:0000256" key="1">
    <source>
        <dbReference type="ARBA" id="ARBA00007090"/>
    </source>
</evidence>
<evidence type="ECO:0000256" key="3">
    <source>
        <dbReference type="ARBA" id="ARBA00022645"/>
    </source>
</evidence>
<dbReference type="Proteomes" id="UP000008366">
    <property type="component" value="Unassembled WGS sequence"/>
</dbReference>
<dbReference type="PANTHER" id="PTHR32282:SF33">
    <property type="entry name" value="PEPTIDOGLYCAN GLYCOSYLTRANSFERASE"/>
    <property type="match status" value="1"/>
</dbReference>
<comment type="catalytic activity">
    <reaction evidence="12">
        <text>Preferential cleavage: (Ac)2-L-Lys-D-Ala-|-D-Ala. Also transpeptidation of peptidyl-alanyl moieties that are N-acyl substituents of D-alanine.</text>
        <dbReference type="EC" id="3.4.16.4"/>
    </reaction>
</comment>
<protein>
    <submittedName>
        <fullName evidence="16">Putative penicillin-binding protein</fullName>
    </submittedName>
</protein>
<dbReference type="STRING" id="1184609.KILIM_062_00310"/>
<evidence type="ECO:0000256" key="2">
    <source>
        <dbReference type="ARBA" id="ARBA00007739"/>
    </source>
</evidence>
<dbReference type="GO" id="GO:0009002">
    <property type="term" value="F:serine-type D-Ala-D-Ala carboxypeptidase activity"/>
    <property type="evidence" value="ECO:0007669"/>
    <property type="project" value="UniProtKB-EC"/>
</dbReference>
<dbReference type="eggNOG" id="COG0744">
    <property type="taxonomic scope" value="Bacteria"/>
</dbReference>
<evidence type="ECO:0000256" key="9">
    <source>
        <dbReference type="ARBA" id="ARBA00022984"/>
    </source>
</evidence>
<feature type="compositionally biased region" description="Polar residues" evidence="14">
    <location>
        <begin position="753"/>
        <end position="771"/>
    </location>
</feature>
<keyword evidence="5" id="KW-0328">Glycosyltransferase</keyword>
<dbReference type="Pfam" id="PF00912">
    <property type="entry name" value="Transgly"/>
    <property type="match status" value="1"/>
</dbReference>
<dbReference type="PROSITE" id="PS51178">
    <property type="entry name" value="PASTA"/>
    <property type="match status" value="1"/>
</dbReference>
<dbReference type="EMBL" id="BAHD01000062">
    <property type="protein sequence ID" value="GAB97284.1"/>
    <property type="molecule type" value="Genomic_DNA"/>
</dbReference>
<comment type="similarity">
    <text evidence="2">In the N-terminal section; belongs to the glycosyltransferase 51 family.</text>
</comment>
<evidence type="ECO:0000256" key="8">
    <source>
        <dbReference type="ARBA" id="ARBA00022960"/>
    </source>
</evidence>
<dbReference type="GO" id="GO:0008360">
    <property type="term" value="P:regulation of cell shape"/>
    <property type="evidence" value="ECO:0007669"/>
    <property type="project" value="UniProtKB-KW"/>
</dbReference>
<dbReference type="Pfam" id="PF00905">
    <property type="entry name" value="Transpeptidase"/>
    <property type="match status" value="1"/>
</dbReference>
<dbReference type="InterPro" id="IPR005543">
    <property type="entry name" value="PASTA_dom"/>
</dbReference>